<evidence type="ECO:0000256" key="2">
    <source>
        <dbReference type="SAM" id="Phobius"/>
    </source>
</evidence>
<feature type="compositionally biased region" description="Polar residues" evidence="1">
    <location>
        <begin position="1"/>
        <end position="11"/>
    </location>
</feature>
<evidence type="ECO:0000313" key="5">
    <source>
        <dbReference type="Proteomes" id="UP000285405"/>
    </source>
</evidence>
<dbReference type="PANTHER" id="PTHR39405">
    <property type="entry name" value="DSC E3 UBIQUITIN LIGASE COMPLEX SUBUNIT 4"/>
    <property type="match status" value="1"/>
</dbReference>
<feature type="region of interest" description="Disordered" evidence="1">
    <location>
        <begin position="1"/>
        <end position="34"/>
    </location>
</feature>
<protein>
    <submittedName>
        <fullName evidence="4">Fungal DUF1746</fullName>
    </submittedName>
</protein>
<feature type="domain" description="DUF1746" evidence="3">
    <location>
        <begin position="58"/>
        <end position="180"/>
    </location>
</feature>
<reference evidence="4 5" key="1">
    <citation type="journal article" date="2018" name="BMC Genomics">
        <title>Comparative genome analyses reveal sequence features reflecting distinct modes of host-adaptation between dicot and monocot powdery mildew.</title>
        <authorList>
            <person name="Wu Y."/>
            <person name="Ma X."/>
            <person name="Pan Z."/>
            <person name="Kale S.D."/>
            <person name="Song Y."/>
            <person name="King H."/>
            <person name="Zhang Q."/>
            <person name="Presley C."/>
            <person name="Deng X."/>
            <person name="Wei C.I."/>
            <person name="Xiao S."/>
        </authorList>
    </citation>
    <scope>NUCLEOTIDE SEQUENCE [LARGE SCALE GENOMIC DNA]</scope>
    <source>
        <strain evidence="4">UCSC1</strain>
    </source>
</reference>
<dbReference type="Pfam" id="PF08508">
    <property type="entry name" value="DUF1746"/>
    <property type="match status" value="1"/>
</dbReference>
<proteinExistence type="predicted"/>
<gene>
    <name evidence="4" type="ORF">GcC1_201007</name>
</gene>
<accession>A0A420HE78</accession>
<comment type="caution">
    <text evidence="4">The sequence shown here is derived from an EMBL/GenBank/DDBJ whole genome shotgun (WGS) entry which is preliminary data.</text>
</comment>
<dbReference type="InterPro" id="IPR038967">
    <property type="entry name" value="Dsc4-like"/>
</dbReference>
<dbReference type="PANTHER" id="PTHR39405:SF1">
    <property type="entry name" value="DSC E3 UBIQUITIN LIGASE COMPLEX SUBUNIT 4"/>
    <property type="match status" value="1"/>
</dbReference>
<evidence type="ECO:0000313" key="4">
    <source>
        <dbReference type="EMBL" id="RKF55750.1"/>
    </source>
</evidence>
<dbReference type="EMBL" id="MCBR01020160">
    <property type="protein sequence ID" value="RKF55750.1"/>
    <property type="molecule type" value="Genomic_DNA"/>
</dbReference>
<keyword evidence="2" id="KW-0812">Transmembrane</keyword>
<name>A0A420HE78_9PEZI</name>
<dbReference type="GO" id="GO:0032933">
    <property type="term" value="P:SREBP signaling pathway"/>
    <property type="evidence" value="ECO:0007669"/>
    <property type="project" value="InterPro"/>
</dbReference>
<evidence type="ECO:0000256" key="1">
    <source>
        <dbReference type="SAM" id="MobiDB-lite"/>
    </source>
</evidence>
<dbReference type="AlphaFoldDB" id="A0A420HE78"/>
<dbReference type="Proteomes" id="UP000285405">
    <property type="component" value="Unassembled WGS sequence"/>
</dbReference>
<feature type="transmembrane region" description="Helical" evidence="2">
    <location>
        <begin position="51"/>
        <end position="72"/>
    </location>
</feature>
<keyword evidence="2" id="KW-0472">Membrane</keyword>
<evidence type="ECO:0000259" key="3">
    <source>
        <dbReference type="Pfam" id="PF08508"/>
    </source>
</evidence>
<dbReference type="InterPro" id="IPR013715">
    <property type="entry name" value="DUF1746"/>
</dbReference>
<dbReference type="OrthoDB" id="5428737at2759"/>
<organism evidence="4 5">
    <name type="scientific">Golovinomyces cichoracearum</name>
    <dbReference type="NCBI Taxonomy" id="62708"/>
    <lineage>
        <taxon>Eukaryota</taxon>
        <taxon>Fungi</taxon>
        <taxon>Dikarya</taxon>
        <taxon>Ascomycota</taxon>
        <taxon>Pezizomycotina</taxon>
        <taxon>Leotiomycetes</taxon>
        <taxon>Erysiphales</taxon>
        <taxon>Erysiphaceae</taxon>
        <taxon>Golovinomyces</taxon>
    </lineage>
</organism>
<dbReference type="GO" id="GO:0044695">
    <property type="term" value="C:Dsc E3 ubiquitin ligase complex"/>
    <property type="evidence" value="ECO:0007669"/>
    <property type="project" value="InterPro"/>
</dbReference>
<dbReference type="GO" id="GO:0005783">
    <property type="term" value="C:endoplasmic reticulum"/>
    <property type="evidence" value="ECO:0007669"/>
    <property type="project" value="TreeGrafter"/>
</dbReference>
<feature type="transmembrane region" description="Helical" evidence="2">
    <location>
        <begin position="115"/>
        <end position="133"/>
    </location>
</feature>
<sequence>MENDSPPSNLYRNEENNEVPADSTKPARKHKNRQTLIQKRALARVTKKSEFLLNLIANLDTLIYVELCVLYYMEQVGPTDSICSLFRLILRLLNQMIFFTPKPAFVPPVHQPRPYIGAIFIPGIICMLLHVFTARSESGEAMRGYLHGGIIIDLIGQKGPTSKIHLVLLDLLLLALQCFMLAVRVEEDRLQTIVLALSKPGTVMAGLTVTQDYDAEERGVIRDEVRVDDMELDNSARPSSLSRSSAGPVLDREIERQVQEDDETLELFWSGMATVCDFHILHNLRKQRQDFGIATSSPLQTVEYSVEFPALAANHRVNATTDQLQRDASLNT</sequence>
<keyword evidence="2" id="KW-1133">Transmembrane helix</keyword>